<comment type="caution">
    <text evidence="2">The sequence shown here is derived from an EMBL/GenBank/DDBJ whole genome shotgun (WGS) entry which is preliminary data.</text>
</comment>
<dbReference type="InterPro" id="IPR002014">
    <property type="entry name" value="VHS_dom"/>
</dbReference>
<protein>
    <submittedName>
        <fullName evidence="2">Tom1-like protein</fullName>
    </submittedName>
</protein>
<dbReference type="PROSITE" id="PS50179">
    <property type="entry name" value="VHS"/>
    <property type="match status" value="1"/>
</dbReference>
<dbReference type="OrthoDB" id="2018246at2759"/>
<keyword evidence="3" id="KW-1185">Reference proteome</keyword>
<dbReference type="Gene3D" id="1.25.40.90">
    <property type="match status" value="1"/>
</dbReference>
<feature type="domain" description="VHS" evidence="1">
    <location>
        <begin position="10"/>
        <end position="79"/>
    </location>
</feature>
<dbReference type="EMBL" id="JAPDFW010000063">
    <property type="protein sequence ID" value="KAJ5075743.1"/>
    <property type="molecule type" value="Genomic_DNA"/>
</dbReference>
<gene>
    <name evidence="2" type="ORF">M0811_06605</name>
</gene>
<accession>A0A9Q0LQQ2</accession>
<dbReference type="Pfam" id="PF00790">
    <property type="entry name" value="VHS"/>
    <property type="match status" value="1"/>
</dbReference>
<proteinExistence type="predicted"/>
<name>A0A9Q0LQQ2_ANAIG</name>
<evidence type="ECO:0000313" key="3">
    <source>
        <dbReference type="Proteomes" id="UP001149090"/>
    </source>
</evidence>
<evidence type="ECO:0000259" key="1">
    <source>
        <dbReference type="PROSITE" id="PS50179"/>
    </source>
</evidence>
<dbReference type="InterPro" id="IPR008942">
    <property type="entry name" value="ENTH_VHS"/>
</dbReference>
<reference evidence="2" key="1">
    <citation type="submission" date="2022-10" db="EMBL/GenBank/DDBJ databases">
        <title>Novel sulphate-reducing endosymbionts in the free-living metamonad Anaeramoeba.</title>
        <authorList>
            <person name="Jerlstrom-Hultqvist J."/>
            <person name="Cepicka I."/>
            <person name="Gallot-Lavallee L."/>
            <person name="Salas-Leiva D."/>
            <person name="Curtis B.A."/>
            <person name="Zahonova K."/>
            <person name="Pipaliya S."/>
            <person name="Dacks J."/>
            <person name="Roger A.J."/>
        </authorList>
    </citation>
    <scope>NUCLEOTIDE SEQUENCE</scope>
    <source>
        <strain evidence="2">BMAN</strain>
    </source>
</reference>
<sequence length="79" mass="9417">MDFQNLIEQATQSTLEEPDWTKNFEIIDQLTKNTTIYPAFLKSLRTKILNQNEQTQELAIELLFAYWKNLPFNFSINLF</sequence>
<dbReference type="GO" id="GO:0043130">
    <property type="term" value="F:ubiquitin binding"/>
    <property type="evidence" value="ECO:0007669"/>
    <property type="project" value="InterPro"/>
</dbReference>
<dbReference type="SUPFAM" id="SSF48464">
    <property type="entry name" value="ENTH/VHS domain"/>
    <property type="match status" value="1"/>
</dbReference>
<organism evidence="2 3">
    <name type="scientific">Anaeramoeba ignava</name>
    <name type="common">Anaerobic marine amoeba</name>
    <dbReference type="NCBI Taxonomy" id="1746090"/>
    <lineage>
        <taxon>Eukaryota</taxon>
        <taxon>Metamonada</taxon>
        <taxon>Anaeramoebidae</taxon>
        <taxon>Anaeramoeba</taxon>
    </lineage>
</organism>
<dbReference type="AlphaFoldDB" id="A0A9Q0LQQ2"/>
<dbReference type="Proteomes" id="UP001149090">
    <property type="component" value="Unassembled WGS sequence"/>
</dbReference>
<evidence type="ECO:0000313" key="2">
    <source>
        <dbReference type="EMBL" id="KAJ5075743.1"/>
    </source>
</evidence>
<dbReference type="GO" id="GO:0035091">
    <property type="term" value="F:phosphatidylinositol binding"/>
    <property type="evidence" value="ECO:0007669"/>
    <property type="project" value="InterPro"/>
</dbReference>